<feature type="compositionally biased region" description="Polar residues" evidence="1">
    <location>
        <begin position="8"/>
        <end position="22"/>
    </location>
</feature>
<feature type="compositionally biased region" description="Pro residues" evidence="1">
    <location>
        <begin position="323"/>
        <end position="332"/>
    </location>
</feature>
<keyword evidence="3" id="KW-1185">Reference proteome</keyword>
<feature type="region of interest" description="Disordered" evidence="1">
    <location>
        <begin position="280"/>
        <end position="332"/>
    </location>
</feature>
<dbReference type="Proteomes" id="UP000188729">
    <property type="component" value="Unassembled WGS sequence"/>
</dbReference>
<evidence type="ECO:0000313" key="3">
    <source>
        <dbReference type="Proteomes" id="UP000188729"/>
    </source>
</evidence>
<reference evidence="2 3" key="1">
    <citation type="submission" date="2016-11" db="EMBL/GenBank/DDBJ databases">
        <title>Genome sequence of Sphingomonas jeddahensis G39.</title>
        <authorList>
            <person name="Poehlein A."/>
            <person name="Wuebbeler J.H."/>
            <person name="Steinbuechel A."/>
            <person name="Daniel R."/>
        </authorList>
    </citation>
    <scope>NUCLEOTIDE SEQUENCE [LARGE SCALE GENOMIC DNA]</scope>
    <source>
        <strain evidence="2 3">G39</strain>
    </source>
</reference>
<proteinExistence type="predicted"/>
<evidence type="ECO:0000256" key="1">
    <source>
        <dbReference type="SAM" id="MobiDB-lite"/>
    </source>
</evidence>
<dbReference type="EMBL" id="MPSB01000014">
    <property type="protein sequence ID" value="ONF95180.1"/>
    <property type="molecule type" value="Genomic_DNA"/>
</dbReference>
<dbReference type="AlphaFoldDB" id="A0A1V2ERG3"/>
<comment type="caution">
    <text evidence="2">The sequence shown here is derived from an EMBL/GenBank/DDBJ whole genome shotgun (WGS) entry which is preliminary data.</text>
</comment>
<feature type="region of interest" description="Disordered" evidence="1">
    <location>
        <begin position="1"/>
        <end position="26"/>
    </location>
</feature>
<organism evidence="2 3">
    <name type="scientific">Sphingomonas jeddahensis</name>
    <dbReference type="NCBI Taxonomy" id="1915074"/>
    <lineage>
        <taxon>Bacteria</taxon>
        <taxon>Pseudomonadati</taxon>
        <taxon>Pseudomonadota</taxon>
        <taxon>Alphaproteobacteria</taxon>
        <taxon>Sphingomonadales</taxon>
        <taxon>Sphingomonadaceae</taxon>
        <taxon>Sphingomonas</taxon>
    </lineage>
</organism>
<sequence length="332" mass="36075">MRPGVPHTPNSALTHQPATTSIEGRERQGEINHFCDVHLVRAKRATTNYLGRTMTLRANLGWGLLGGLAFAISGCATPPAPVELPPIVMAPPPPPPVMPAGGYIGMKSATKRPDGKYVTPNLDNTDQAAVWHLRNALNVAALGCDQAGGGVIELYNAWLKTHAAVIDRYYQAYIREWQAPGWWDWQRVYDDNQTRIYNFYAQPAMRSAFCAIAREEVAKVGQVADDDLPAFARAALLRLDRPFVEFYAAYDAWRDYYQPDPPLVVPPPMAQTTEIPVVVPSPSTAGTLSDNDSVAVETETPSADTETSPADTETPPALAPGDAPIPAPLPPR</sequence>
<evidence type="ECO:0000313" key="2">
    <source>
        <dbReference type="EMBL" id="ONF95180.1"/>
    </source>
</evidence>
<feature type="compositionally biased region" description="Polar residues" evidence="1">
    <location>
        <begin position="281"/>
        <end position="292"/>
    </location>
</feature>
<gene>
    <name evidence="2" type="ORF">SPHI_25980</name>
</gene>
<feature type="compositionally biased region" description="Polar residues" evidence="1">
    <location>
        <begin position="299"/>
        <end position="311"/>
    </location>
</feature>
<name>A0A1V2ERG3_9SPHN</name>
<accession>A0A1V2ERG3</accession>
<protein>
    <submittedName>
        <fullName evidence="2">Uncharacterized protein</fullName>
    </submittedName>
</protein>